<evidence type="ECO:0000256" key="5">
    <source>
        <dbReference type="ARBA" id="ARBA00023136"/>
    </source>
</evidence>
<feature type="transmembrane region" description="Helical" evidence="6">
    <location>
        <begin position="99"/>
        <end position="118"/>
    </location>
</feature>
<feature type="transmembrane region" description="Helical" evidence="6">
    <location>
        <begin position="417"/>
        <end position="435"/>
    </location>
</feature>
<evidence type="ECO:0000256" key="3">
    <source>
        <dbReference type="ARBA" id="ARBA00022692"/>
    </source>
</evidence>
<dbReference type="EMBL" id="NRGR01000015">
    <property type="protein sequence ID" value="PCC39421.1"/>
    <property type="molecule type" value="Genomic_DNA"/>
</dbReference>
<protein>
    <submittedName>
        <fullName evidence="8">Arabinose ABC transporter permease</fullName>
    </submittedName>
</protein>
<sequence length="459" mass="48446">MSSTTEASGQVDAPDGRETFLDRLGIPHVLRWGFLGVLVFMTGNGIESNFVSTHIATTFGGGDDKIDLAAKIIAAYSAAVLVGSYLAGALSDLIGPRRVMALGLAVWVVFQLAFLGSLQLESIPLIAISYFLRGFGFPLFAFAFLVWINAVIDKERNGAGVGWFYVMFTGGFPTLGSIVAVALIPAFGSGFVGETGAMLASTAIVVIGFLIAWFGVREKHGSMRLAPEGESSSGVILSGLRLTFTNKRIAMGFLTRLINTAPEFGMFIILPNVIAGSIDDGGLGWSQSQWLVMTAIVYAGNILFNAAFGTLGDKWGWTKTVRWFGILGSAIGLLAWWYVPHLVPAGSDWGFVVSVIAGTVFGIMLAGFVPLGAIMPAIAPRHTGAAMAMYTTAAGGATFLGSAVVAIVRPFGGNVGVVWAFILLYACAFTMTFFFNVHQPRLHGPAVDDDAEADAPTVA</sequence>
<dbReference type="Gene3D" id="1.20.1250.20">
    <property type="entry name" value="MFS general substrate transporter like domains"/>
    <property type="match status" value="1"/>
</dbReference>
<feature type="transmembrane region" description="Helical" evidence="6">
    <location>
        <begin position="290"/>
        <end position="308"/>
    </location>
</feature>
<feature type="transmembrane region" description="Helical" evidence="6">
    <location>
        <begin position="257"/>
        <end position="278"/>
    </location>
</feature>
<dbReference type="PANTHER" id="PTHR43124:SF3">
    <property type="entry name" value="CHLORAMPHENICOL EFFLUX PUMP RV0191"/>
    <property type="match status" value="1"/>
</dbReference>
<dbReference type="PANTHER" id="PTHR43124">
    <property type="entry name" value="PURINE EFFLUX PUMP PBUE"/>
    <property type="match status" value="1"/>
</dbReference>
<keyword evidence="2" id="KW-1003">Cell membrane</keyword>
<dbReference type="InterPro" id="IPR050189">
    <property type="entry name" value="MFS_Efflux_Transporters"/>
</dbReference>
<dbReference type="OrthoDB" id="3522477at2"/>
<comment type="subcellular location">
    <subcellularLocation>
        <location evidence="1">Cell membrane</location>
        <topology evidence="1">Multi-pass membrane protein</topology>
    </subcellularLocation>
</comment>
<dbReference type="Proteomes" id="UP000218598">
    <property type="component" value="Unassembled WGS sequence"/>
</dbReference>
<evidence type="ECO:0000259" key="7">
    <source>
        <dbReference type="PROSITE" id="PS50850"/>
    </source>
</evidence>
<feature type="transmembrane region" description="Helical" evidence="6">
    <location>
        <begin position="29"/>
        <end position="46"/>
    </location>
</feature>
<proteinExistence type="predicted"/>
<evidence type="ECO:0000256" key="4">
    <source>
        <dbReference type="ARBA" id="ARBA00022989"/>
    </source>
</evidence>
<dbReference type="NCBIfam" id="TIGR00897">
    <property type="entry name" value="2A0118"/>
    <property type="match status" value="1"/>
</dbReference>
<accession>A0A2A3YJF8</accession>
<name>A0A2A3YJF8_9MICO</name>
<keyword evidence="9" id="KW-1185">Reference proteome</keyword>
<dbReference type="InterPro" id="IPR004748">
    <property type="entry name" value="Polyol_permease-like"/>
</dbReference>
<dbReference type="GO" id="GO:0022857">
    <property type="term" value="F:transmembrane transporter activity"/>
    <property type="evidence" value="ECO:0007669"/>
    <property type="project" value="InterPro"/>
</dbReference>
<dbReference type="GO" id="GO:0005886">
    <property type="term" value="C:plasma membrane"/>
    <property type="evidence" value="ECO:0007669"/>
    <property type="project" value="UniProtKB-SubCell"/>
</dbReference>
<dbReference type="Pfam" id="PF07690">
    <property type="entry name" value="MFS_1"/>
    <property type="match status" value="1"/>
</dbReference>
<dbReference type="InterPro" id="IPR020846">
    <property type="entry name" value="MFS_dom"/>
</dbReference>
<feature type="transmembrane region" description="Helical" evidence="6">
    <location>
        <begin position="196"/>
        <end position="216"/>
    </location>
</feature>
<evidence type="ECO:0000256" key="6">
    <source>
        <dbReference type="SAM" id="Phobius"/>
    </source>
</evidence>
<evidence type="ECO:0000256" key="2">
    <source>
        <dbReference type="ARBA" id="ARBA00022475"/>
    </source>
</evidence>
<gene>
    <name evidence="8" type="ORF">CIK66_09190</name>
</gene>
<dbReference type="PROSITE" id="PS50850">
    <property type="entry name" value="MFS"/>
    <property type="match status" value="1"/>
</dbReference>
<dbReference type="InterPro" id="IPR036259">
    <property type="entry name" value="MFS_trans_sf"/>
</dbReference>
<dbReference type="InterPro" id="IPR011701">
    <property type="entry name" value="MFS"/>
</dbReference>
<keyword evidence="4 6" id="KW-1133">Transmembrane helix</keyword>
<keyword evidence="3 6" id="KW-0812">Transmembrane</keyword>
<organism evidence="8 9">
    <name type="scientific">Brachybacterium alimentarium</name>
    <dbReference type="NCBI Taxonomy" id="47845"/>
    <lineage>
        <taxon>Bacteria</taxon>
        <taxon>Bacillati</taxon>
        <taxon>Actinomycetota</taxon>
        <taxon>Actinomycetes</taxon>
        <taxon>Micrococcales</taxon>
        <taxon>Dermabacteraceae</taxon>
        <taxon>Brachybacterium</taxon>
    </lineage>
</organism>
<reference evidence="8 9" key="1">
    <citation type="journal article" date="2017" name="Elife">
        <title>Extensive horizontal gene transfer in cheese-associated bacteria.</title>
        <authorList>
            <person name="Bonham K.S."/>
            <person name="Wolfe B.E."/>
            <person name="Dutton R.J."/>
        </authorList>
    </citation>
    <scope>NUCLEOTIDE SEQUENCE [LARGE SCALE GENOMIC DNA]</scope>
    <source>
        <strain evidence="8 9">341_9</strain>
    </source>
</reference>
<evidence type="ECO:0000256" key="1">
    <source>
        <dbReference type="ARBA" id="ARBA00004651"/>
    </source>
</evidence>
<dbReference type="GeneID" id="95327232"/>
<evidence type="ECO:0000313" key="9">
    <source>
        <dbReference type="Proteomes" id="UP000218598"/>
    </source>
</evidence>
<dbReference type="SUPFAM" id="SSF103473">
    <property type="entry name" value="MFS general substrate transporter"/>
    <property type="match status" value="1"/>
</dbReference>
<feature type="transmembrane region" description="Helical" evidence="6">
    <location>
        <begin position="164"/>
        <end position="184"/>
    </location>
</feature>
<feature type="domain" description="Major facilitator superfamily (MFS) profile" evidence="7">
    <location>
        <begin position="29"/>
        <end position="443"/>
    </location>
</feature>
<feature type="transmembrane region" description="Helical" evidence="6">
    <location>
        <begin position="320"/>
        <end position="339"/>
    </location>
</feature>
<feature type="transmembrane region" description="Helical" evidence="6">
    <location>
        <begin position="387"/>
        <end position="411"/>
    </location>
</feature>
<keyword evidence="5 6" id="KW-0472">Membrane</keyword>
<feature type="transmembrane region" description="Helical" evidence="6">
    <location>
        <begin position="130"/>
        <end position="152"/>
    </location>
</feature>
<dbReference type="RefSeq" id="WP_096164611.1">
    <property type="nucleotide sequence ID" value="NZ_BAAAIQ010000055.1"/>
</dbReference>
<comment type="caution">
    <text evidence="8">The sequence shown here is derived from an EMBL/GenBank/DDBJ whole genome shotgun (WGS) entry which is preliminary data.</text>
</comment>
<dbReference type="AlphaFoldDB" id="A0A2A3YJF8"/>
<feature type="transmembrane region" description="Helical" evidence="6">
    <location>
        <begin position="66"/>
        <end position="87"/>
    </location>
</feature>
<evidence type="ECO:0000313" key="8">
    <source>
        <dbReference type="EMBL" id="PCC39421.1"/>
    </source>
</evidence>
<feature type="transmembrane region" description="Helical" evidence="6">
    <location>
        <begin position="351"/>
        <end position="375"/>
    </location>
</feature>